<evidence type="ECO:0000313" key="2">
    <source>
        <dbReference type="Proteomes" id="UP001209107"/>
    </source>
</evidence>
<dbReference type="Pfam" id="PF08713">
    <property type="entry name" value="DNA_alkylation"/>
    <property type="match status" value="1"/>
</dbReference>
<dbReference type="CDD" id="cd06561">
    <property type="entry name" value="AlkD_like"/>
    <property type="match status" value="1"/>
</dbReference>
<dbReference type="PANTHER" id="PTHR34070">
    <property type="entry name" value="ARMADILLO-TYPE FOLD"/>
    <property type="match status" value="1"/>
</dbReference>
<dbReference type="RefSeq" id="WP_265143814.1">
    <property type="nucleotide sequence ID" value="NZ_JAPCHZ010000002.1"/>
</dbReference>
<gene>
    <name evidence="1" type="ORF">OK344_05365</name>
</gene>
<dbReference type="EMBL" id="JAPCHZ010000002">
    <property type="protein sequence ID" value="MCW4451633.1"/>
    <property type="molecule type" value="Genomic_DNA"/>
</dbReference>
<proteinExistence type="predicted"/>
<dbReference type="InterPro" id="IPR014825">
    <property type="entry name" value="DNA_alkylation"/>
</dbReference>
<keyword evidence="2" id="KW-1185">Reference proteome</keyword>
<accession>A0ABT3JLH5</accession>
<dbReference type="Gene3D" id="1.25.10.90">
    <property type="match status" value="1"/>
</dbReference>
<dbReference type="InterPro" id="IPR016024">
    <property type="entry name" value="ARM-type_fold"/>
</dbReference>
<name>A0ABT3JLH5_9FLAO</name>
<organism evidence="1 2">
    <name type="scientific">Kaistella yananensis</name>
    <dbReference type="NCBI Taxonomy" id="2989820"/>
    <lineage>
        <taxon>Bacteria</taxon>
        <taxon>Pseudomonadati</taxon>
        <taxon>Bacteroidota</taxon>
        <taxon>Flavobacteriia</taxon>
        <taxon>Flavobacteriales</taxon>
        <taxon>Weeksellaceae</taxon>
        <taxon>Chryseobacterium group</taxon>
        <taxon>Kaistella</taxon>
    </lineage>
</organism>
<sequence>MNTVQEIKAALQDLAMPEKAAFFPRFFKAGKGEYAEGDEFLGVIVPDQRKVVKEYWNRISLEEIAELLSSTIHEHRHCALLMLVNKFEKANTEKEKKEIVNFYLKHKKFINNWDLVDNSAYKILGRHTYETKDDDLLRTLSREENMWSKRMAIVATMFHVKRGEFSLLKELALYNLQHPHDLMHKANGWLLREMGNKNVAELQHFLVKNYQNMPRTTLRYAIEKFDEDLRQDFLKGRI</sequence>
<protein>
    <submittedName>
        <fullName evidence="1">DNA alkylation repair protein</fullName>
    </submittedName>
</protein>
<evidence type="ECO:0000313" key="1">
    <source>
        <dbReference type="EMBL" id="MCW4451633.1"/>
    </source>
</evidence>
<reference evidence="1 2" key="1">
    <citation type="submission" date="2022-10" db="EMBL/GenBank/DDBJ databases">
        <title>Kaistella sp. BT-6-1-3.</title>
        <authorList>
            <person name="Ai J."/>
            <person name="Deng Z."/>
        </authorList>
    </citation>
    <scope>NUCLEOTIDE SEQUENCE [LARGE SCALE GENOMIC DNA]</scope>
    <source>
        <strain evidence="1 2">BT6-1-3</strain>
    </source>
</reference>
<dbReference type="PANTHER" id="PTHR34070:SF1">
    <property type="entry name" value="DNA ALKYLATION REPAIR PROTEIN"/>
    <property type="match status" value="1"/>
</dbReference>
<dbReference type="Proteomes" id="UP001209107">
    <property type="component" value="Unassembled WGS sequence"/>
</dbReference>
<dbReference type="SUPFAM" id="SSF48371">
    <property type="entry name" value="ARM repeat"/>
    <property type="match status" value="1"/>
</dbReference>
<comment type="caution">
    <text evidence="1">The sequence shown here is derived from an EMBL/GenBank/DDBJ whole genome shotgun (WGS) entry which is preliminary data.</text>
</comment>